<sequence>MSADETRWLSENEQELWQIIREFLWQFPSAMDRQLTQDSNMQTGEYSVLAAISECPGTSYRPADIAEALRWDRSRLSHLLRRMEAKGLISRHSDENDRRGQQIQLTDLGWQTVREAAPSHVTFVREMLFDSLNEEEGKALRSALPKILDALGKYNAGATCKADASEMAASCPNS</sequence>
<dbReference type="PANTHER" id="PTHR33164:SF99">
    <property type="entry name" value="MARR FAMILY REGULATORY PROTEIN"/>
    <property type="match status" value="1"/>
</dbReference>
<proteinExistence type="predicted"/>
<protein>
    <submittedName>
        <fullName evidence="2">Transcriptional regulator</fullName>
    </submittedName>
</protein>
<dbReference type="EMBL" id="BJNY01000024">
    <property type="protein sequence ID" value="GED07668.1"/>
    <property type="molecule type" value="Genomic_DNA"/>
</dbReference>
<organism evidence="2 3">
    <name type="scientific">Glutamicibacter uratoxydans</name>
    <name type="common">Arthrobacter uratoxydans</name>
    <dbReference type="NCBI Taxonomy" id="43667"/>
    <lineage>
        <taxon>Bacteria</taxon>
        <taxon>Bacillati</taxon>
        <taxon>Actinomycetota</taxon>
        <taxon>Actinomycetes</taxon>
        <taxon>Micrococcales</taxon>
        <taxon>Micrococcaceae</taxon>
        <taxon>Glutamicibacter</taxon>
    </lineage>
</organism>
<keyword evidence="3" id="KW-1185">Reference proteome</keyword>
<dbReference type="Gene3D" id="1.10.10.10">
    <property type="entry name" value="Winged helix-like DNA-binding domain superfamily/Winged helix DNA-binding domain"/>
    <property type="match status" value="1"/>
</dbReference>
<dbReference type="RefSeq" id="WP_141367028.1">
    <property type="nucleotide sequence ID" value="NZ_BAAAJL010000001.1"/>
</dbReference>
<evidence type="ECO:0000313" key="3">
    <source>
        <dbReference type="Proteomes" id="UP000316612"/>
    </source>
</evidence>
<evidence type="ECO:0000259" key="1">
    <source>
        <dbReference type="PROSITE" id="PS50995"/>
    </source>
</evidence>
<dbReference type="InterPro" id="IPR000835">
    <property type="entry name" value="HTH_MarR-typ"/>
</dbReference>
<evidence type="ECO:0000313" key="2">
    <source>
        <dbReference type="EMBL" id="GED07668.1"/>
    </source>
</evidence>
<accession>A0A4Y4DWA9</accession>
<dbReference type="InterPro" id="IPR039422">
    <property type="entry name" value="MarR/SlyA-like"/>
</dbReference>
<gene>
    <name evidence="2" type="ORF">AUR04nite_32000</name>
</gene>
<comment type="caution">
    <text evidence="2">The sequence shown here is derived from an EMBL/GenBank/DDBJ whole genome shotgun (WGS) entry which is preliminary data.</text>
</comment>
<name>A0A4Y4DWA9_GLUUR</name>
<dbReference type="SMART" id="SM00347">
    <property type="entry name" value="HTH_MARR"/>
    <property type="match status" value="1"/>
</dbReference>
<dbReference type="PANTHER" id="PTHR33164">
    <property type="entry name" value="TRANSCRIPTIONAL REGULATOR, MARR FAMILY"/>
    <property type="match status" value="1"/>
</dbReference>
<dbReference type="Pfam" id="PF12802">
    <property type="entry name" value="MarR_2"/>
    <property type="match status" value="1"/>
</dbReference>
<reference evidence="2 3" key="1">
    <citation type="submission" date="2019-06" db="EMBL/GenBank/DDBJ databases">
        <title>Whole genome shotgun sequence of Glutamicibacter uratoxydans NBRC 15515.</title>
        <authorList>
            <person name="Hosoyama A."/>
            <person name="Uohara A."/>
            <person name="Ohji S."/>
            <person name="Ichikawa N."/>
        </authorList>
    </citation>
    <scope>NUCLEOTIDE SEQUENCE [LARGE SCALE GENOMIC DNA]</scope>
    <source>
        <strain evidence="2 3">NBRC 15515</strain>
    </source>
</reference>
<dbReference type="InterPro" id="IPR036388">
    <property type="entry name" value="WH-like_DNA-bd_sf"/>
</dbReference>
<dbReference type="PRINTS" id="PR00598">
    <property type="entry name" value="HTHMARR"/>
</dbReference>
<dbReference type="PROSITE" id="PS50995">
    <property type="entry name" value="HTH_MARR_2"/>
    <property type="match status" value="1"/>
</dbReference>
<dbReference type="OrthoDB" id="8635520at2"/>
<dbReference type="SUPFAM" id="SSF46785">
    <property type="entry name" value="Winged helix' DNA-binding domain"/>
    <property type="match status" value="1"/>
</dbReference>
<dbReference type="GO" id="GO:0006950">
    <property type="term" value="P:response to stress"/>
    <property type="evidence" value="ECO:0007669"/>
    <property type="project" value="TreeGrafter"/>
</dbReference>
<dbReference type="Proteomes" id="UP000316612">
    <property type="component" value="Unassembled WGS sequence"/>
</dbReference>
<dbReference type="InterPro" id="IPR036390">
    <property type="entry name" value="WH_DNA-bd_sf"/>
</dbReference>
<feature type="domain" description="HTH marR-type" evidence="1">
    <location>
        <begin position="13"/>
        <end position="149"/>
    </location>
</feature>
<dbReference type="GO" id="GO:0003700">
    <property type="term" value="F:DNA-binding transcription factor activity"/>
    <property type="evidence" value="ECO:0007669"/>
    <property type="project" value="InterPro"/>
</dbReference>
<dbReference type="AlphaFoldDB" id="A0A4Y4DWA9"/>